<evidence type="ECO:0000256" key="6">
    <source>
        <dbReference type="SAM" id="MobiDB-lite"/>
    </source>
</evidence>
<feature type="region of interest" description="Disordered" evidence="6">
    <location>
        <begin position="71"/>
        <end position="113"/>
    </location>
</feature>
<dbReference type="InterPro" id="IPR036955">
    <property type="entry name" value="AP2/ERF_dom_sf"/>
</dbReference>
<sequence length="113" mass="12621">MLKSHQRARGRISTEGSNNAHGVNGLLRFETLEKVFEFGLKLFNTAKKAARTYDTEVRKIRGKKAKVNFPEDAPVSASKHAGKVNPCEGLPKESSDYVQPNVNQNDFHEHDGQ</sequence>
<dbReference type="AlphaFoldDB" id="A0ABD1TG00"/>
<protein>
    <submittedName>
        <fullName evidence="8">Ethylene-responsive transcription factor RAP2-12</fullName>
    </submittedName>
</protein>
<dbReference type="Proteomes" id="UP001604336">
    <property type="component" value="Unassembled WGS sequence"/>
</dbReference>
<feature type="compositionally biased region" description="Polar residues" evidence="6">
    <location>
        <begin position="96"/>
        <end position="105"/>
    </location>
</feature>
<name>A0ABD1TG00_9LAMI</name>
<dbReference type="InterPro" id="IPR016177">
    <property type="entry name" value="DNA-bd_dom_sf"/>
</dbReference>
<organism evidence="8 9">
    <name type="scientific">Abeliophyllum distichum</name>
    <dbReference type="NCBI Taxonomy" id="126358"/>
    <lineage>
        <taxon>Eukaryota</taxon>
        <taxon>Viridiplantae</taxon>
        <taxon>Streptophyta</taxon>
        <taxon>Embryophyta</taxon>
        <taxon>Tracheophyta</taxon>
        <taxon>Spermatophyta</taxon>
        <taxon>Magnoliopsida</taxon>
        <taxon>eudicotyledons</taxon>
        <taxon>Gunneridae</taxon>
        <taxon>Pentapetalae</taxon>
        <taxon>asterids</taxon>
        <taxon>lamiids</taxon>
        <taxon>Lamiales</taxon>
        <taxon>Oleaceae</taxon>
        <taxon>Forsythieae</taxon>
        <taxon>Abeliophyllum</taxon>
    </lineage>
</organism>
<keyword evidence="5" id="KW-0539">Nucleus</keyword>
<keyword evidence="4" id="KW-0804">Transcription</keyword>
<dbReference type="GO" id="GO:0003677">
    <property type="term" value="F:DNA binding"/>
    <property type="evidence" value="ECO:0007669"/>
    <property type="project" value="UniProtKB-KW"/>
</dbReference>
<feature type="domain" description="AP2/ERF" evidence="7">
    <location>
        <begin position="1"/>
        <end position="70"/>
    </location>
</feature>
<dbReference type="InterPro" id="IPR001471">
    <property type="entry name" value="AP2/ERF_dom"/>
</dbReference>
<keyword evidence="3" id="KW-0238">DNA-binding</keyword>
<reference evidence="9" key="1">
    <citation type="submission" date="2024-07" db="EMBL/GenBank/DDBJ databases">
        <title>Two chromosome-level genome assemblies of Korean endemic species Abeliophyllum distichum and Forsythia ovata (Oleaceae).</title>
        <authorList>
            <person name="Jang H."/>
        </authorList>
    </citation>
    <scope>NUCLEOTIDE SEQUENCE [LARGE SCALE GENOMIC DNA]</scope>
</reference>
<dbReference type="SUPFAM" id="SSF54171">
    <property type="entry name" value="DNA-binding domain"/>
    <property type="match status" value="1"/>
</dbReference>
<dbReference type="GO" id="GO:0005634">
    <property type="term" value="C:nucleus"/>
    <property type="evidence" value="ECO:0007669"/>
    <property type="project" value="UniProtKB-SubCell"/>
</dbReference>
<evidence type="ECO:0000313" key="8">
    <source>
        <dbReference type="EMBL" id="KAL2511665.1"/>
    </source>
</evidence>
<feature type="region of interest" description="Disordered" evidence="6">
    <location>
        <begin position="1"/>
        <end position="20"/>
    </location>
</feature>
<accession>A0ABD1TG00</accession>
<feature type="compositionally biased region" description="Basic residues" evidence="6">
    <location>
        <begin position="1"/>
        <end position="10"/>
    </location>
</feature>
<evidence type="ECO:0000256" key="2">
    <source>
        <dbReference type="ARBA" id="ARBA00023015"/>
    </source>
</evidence>
<evidence type="ECO:0000256" key="4">
    <source>
        <dbReference type="ARBA" id="ARBA00023163"/>
    </source>
</evidence>
<dbReference type="EMBL" id="JBFOLK010000005">
    <property type="protein sequence ID" value="KAL2511665.1"/>
    <property type="molecule type" value="Genomic_DNA"/>
</dbReference>
<comment type="caution">
    <text evidence="8">The sequence shown here is derived from an EMBL/GenBank/DDBJ whole genome shotgun (WGS) entry which is preliminary data.</text>
</comment>
<keyword evidence="2" id="KW-0805">Transcription regulation</keyword>
<evidence type="ECO:0000313" key="9">
    <source>
        <dbReference type="Proteomes" id="UP001604336"/>
    </source>
</evidence>
<comment type="subcellular location">
    <subcellularLocation>
        <location evidence="1">Nucleus</location>
    </subcellularLocation>
</comment>
<dbReference type="PROSITE" id="PS51032">
    <property type="entry name" value="AP2_ERF"/>
    <property type="match status" value="1"/>
</dbReference>
<proteinExistence type="predicted"/>
<evidence type="ECO:0000256" key="1">
    <source>
        <dbReference type="ARBA" id="ARBA00004123"/>
    </source>
</evidence>
<dbReference type="Gene3D" id="3.30.730.10">
    <property type="entry name" value="AP2/ERF domain"/>
    <property type="match status" value="1"/>
</dbReference>
<evidence type="ECO:0000256" key="3">
    <source>
        <dbReference type="ARBA" id="ARBA00023125"/>
    </source>
</evidence>
<evidence type="ECO:0000256" key="5">
    <source>
        <dbReference type="ARBA" id="ARBA00023242"/>
    </source>
</evidence>
<evidence type="ECO:0000259" key="7">
    <source>
        <dbReference type="PROSITE" id="PS51032"/>
    </source>
</evidence>
<gene>
    <name evidence="8" type="ORF">Adt_17265</name>
</gene>
<keyword evidence="9" id="KW-1185">Reference proteome</keyword>